<evidence type="ECO:0000313" key="2">
    <source>
        <dbReference type="Proteomes" id="UP000095287"/>
    </source>
</evidence>
<proteinExistence type="predicted"/>
<keyword evidence="2" id="KW-1185">Reference proteome</keyword>
<dbReference type="WBParaSite" id="L893_g11855.t1">
    <property type="protein sequence ID" value="L893_g11855.t1"/>
    <property type="gene ID" value="L893_g11855"/>
</dbReference>
<accession>A0A1I7Y2Q5</accession>
<protein>
    <submittedName>
        <fullName evidence="3">Uncharacterized protein</fullName>
    </submittedName>
</protein>
<dbReference type="AlphaFoldDB" id="A0A1I7Y2Q5"/>
<feature type="region of interest" description="Disordered" evidence="1">
    <location>
        <begin position="25"/>
        <end position="55"/>
    </location>
</feature>
<dbReference type="Proteomes" id="UP000095287">
    <property type="component" value="Unplaced"/>
</dbReference>
<organism evidence="2 3">
    <name type="scientific">Steinernema glaseri</name>
    <dbReference type="NCBI Taxonomy" id="37863"/>
    <lineage>
        <taxon>Eukaryota</taxon>
        <taxon>Metazoa</taxon>
        <taxon>Ecdysozoa</taxon>
        <taxon>Nematoda</taxon>
        <taxon>Chromadorea</taxon>
        <taxon>Rhabditida</taxon>
        <taxon>Tylenchina</taxon>
        <taxon>Panagrolaimomorpha</taxon>
        <taxon>Strongyloidoidea</taxon>
        <taxon>Steinernematidae</taxon>
        <taxon>Steinernema</taxon>
    </lineage>
</organism>
<reference evidence="3" key="1">
    <citation type="submission" date="2016-11" db="UniProtKB">
        <authorList>
            <consortium name="WormBaseParasite"/>
        </authorList>
    </citation>
    <scope>IDENTIFICATION</scope>
</reference>
<name>A0A1I7Y2Q5_9BILA</name>
<sequence length="72" mass="8242">MEERIRQLDQLTVPTALPCTFLMKGDRNKRAPAKPNHTNKVDEHSILHKSAPRGGHTWPEEAVIVNLRYRTA</sequence>
<evidence type="ECO:0000313" key="3">
    <source>
        <dbReference type="WBParaSite" id="L893_g11855.t1"/>
    </source>
</evidence>
<evidence type="ECO:0000256" key="1">
    <source>
        <dbReference type="SAM" id="MobiDB-lite"/>
    </source>
</evidence>